<gene>
    <name evidence="3" type="ORF">C6P40_005522</name>
</gene>
<feature type="region of interest" description="Disordered" evidence="1">
    <location>
        <begin position="1"/>
        <end position="24"/>
    </location>
</feature>
<dbReference type="AlphaFoldDB" id="A0A9P7BBT4"/>
<feature type="transmembrane region" description="Helical" evidence="2">
    <location>
        <begin position="42"/>
        <end position="60"/>
    </location>
</feature>
<feature type="compositionally biased region" description="Acidic residues" evidence="1">
    <location>
        <begin position="1"/>
        <end position="22"/>
    </location>
</feature>
<keyword evidence="2" id="KW-0472">Membrane</keyword>
<organism evidence="3 4">
    <name type="scientific">Pichia californica</name>
    <dbReference type="NCBI Taxonomy" id="460514"/>
    <lineage>
        <taxon>Eukaryota</taxon>
        <taxon>Fungi</taxon>
        <taxon>Dikarya</taxon>
        <taxon>Ascomycota</taxon>
        <taxon>Saccharomycotina</taxon>
        <taxon>Pichiomycetes</taxon>
        <taxon>Pichiales</taxon>
        <taxon>Pichiaceae</taxon>
        <taxon>Pichia</taxon>
    </lineage>
</organism>
<sequence>EDSDEDEDEDDNDDNGDDDVDSAADIIGSYDDDLILVWNNKVVEYAGFVIFALLGLFCFIQLQRKKWDQWEDISASSKLQSKLHNETPVYGNQS</sequence>
<dbReference type="EMBL" id="PUHW01000997">
    <property type="protein sequence ID" value="KAG0680600.1"/>
    <property type="molecule type" value="Genomic_DNA"/>
</dbReference>
<dbReference type="Proteomes" id="UP000697127">
    <property type="component" value="Unassembled WGS sequence"/>
</dbReference>
<proteinExistence type="predicted"/>
<reference evidence="3" key="1">
    <citation type="submission" date="2020-11" db="EMBL/GenBank/DDBJ databases">
        <title>Kefir isolates.</title>
        <authorList>
            <person name="Marcisauskas S."/>
            <person name="Kim Y."/>
            <person name="Blasche S."/>
        </authorList>
    </citation>
    <scope>NUCLEOTIDE SEQUENCE</scope>
    <source>
        <strain evidence="3">Olga-1</strain>
    </source>
</reference>
<evidence type="ECO:0000256" key="2">
    <source>
        <dbReference type="SAM" id="Phobius"/>
    </source>
</evidence>
<name>A0A9P7BBT4_9ASCO</name>
<keyword evidence="2" id="KW-0812">Transmembrane</keyword>
<keyword evidence="4" id="KW-1185">Reference proteome</keyword>
<accession>A0A9P7BBT4</accession>
<evidence type="ECO:0000313" key="3">
    <source>
        <dbReference type="EMBL" id="KAG0680600.1"/>
    </source>
</evidence>
<evidence type="ECO:0000313" key="4">
    <source>
        <dbReference type="Proteomes" id="UP000697127"/>
    </source>
</evidence>
<keyword evidence="2" id="KW-1133">Transmembrane helix</keyword>
<feature type="non-terminal residue" evidence="3">
    <location>
        <position position="1"/>
    </location>
</feature>
<evidence type="ECO:0000256" key="1">
    <source>
        <dbReference type="SAM" id="MobiDB-lite"/>
    </source>
</evidence>
<protein>
    <submittedName>
        <fullName evidence="3">Uncharacterized protein</fullName>
    </submittedName>
</protein>
<comment type="caution">
    <text evidence="3">The sequence shown here is derived from an EMBL/GenBank/DDBJ whole genome shotgun (WGS) entry which is preliminary data.</text>
</comment>